<evidence type="ECO:0000313" key="2">
    <source>
        <dbReference type="Proteomes" id="UP000199698"/>
    </source>
</evidence>
<reference evidence="2" key="1">
    <citation type="submission" date="2016-08" db="EMBL/GenBank/DDBJ databases">
        <authorList>
            <person name="Varghese N."/>
            <person name="Submissions Spin"/>
        </authorList>
    </citation>
    <scope>NUCLEOTIDE SEQUENCE [LARGE SCALE GENOMIC DNA]</scope>
    <source>
        <strain evidence="2">R-53144</strain>
    </source>
</reference>
<name>A0A1C4D740_9GAMM</name>
<dbReference type="Proteomes" id="UP000199698">
    <property type="component" value="Unassembled WGS sequence"/>
</dbReference>
<accession>A0A1C4D740</accession>
<dbReference type="OrthoDB" id="10002320at2"/>
<dbReference type="STRING" id="1798183.GA0061080_10616"/>
<proteinExistence type="predicted"/>
<gene>
    <name evidence="1" type="ORF">GA0061080_10616</name>
</gene>
<dbReference type="AlphaFoldDB" id="A0A1C4D740"/>
<keyword evidence="2" id="KW-1185">Reference proteome</keyword>
<dbReference type="RefSeq" id="WP_091125567.1">
    <property type="nucleotide sequence ID" value="NZ_FMBA01000061.1"/>
</dbReference>
<protein>
    <submittedName>
        <fullName evidence="1">Uncharacterized protein</fullName>
    </submittedName>
</protein>
<sequence>MKFTLADKLPESEKTIILVEKEARLIQASKPDGTLPAGLGIQFIGDANHYYVKVKPEYTLKLSSNLSVDATKMAINGINGTVENKKGEVNKHRLTQTDKTDLINRYQANYPELTLADIPDEVELVSGVSSSNDNNDTELTICFVVENKLATRKRTAHQTLVMVEKSCRSPIKANSKHQTNGCEYHYP</sequence>
<evidence type="ECO:0000313" key="1">
    <source>
        <dbReference type="EMBL" id="SCC27162.1"/>
    </source>
</evidence>
<organism evidence="1 2">
    <name type="scientific">Gilliamella intestini</name>
    <dbReference type="NCBI Taxonomy" id="1798183"/>
    <lineage>
        <taxon>Bacteria</taxon>
        <taxon>Pseudomonadati</taxon>
        <taxon>Pseudomonadota</taxon>
        <taxon>Gammaproteobacteria</taxon>
        <taxon>Orbales</taxon>
        <taxon>Orbaceae</taxon>
        <taxon>Gilliamella</taxon>
    </lineage>
</organism>
<dbReference type="EMBL" id="FMBA01000061">
    <property type="protein sequence ID" value="SCC27162.1"/>
    <property type="molecule type" value="Genomic_DNA"/>
</dbReference>